<dbReference type="PIRSF" id="PIRSF001430">
    <property type="entry name" value="tRNA_psdUrid_synth"/>
    <property type="match status" value="1"/>
</dbReference>
<dbReference type="SUPFAM" id="SSF55120">
    <property type="entry name" value="Pseudouridine synthase"/>
    <property type="match status" value="1"/>
</dbReference>
<evidence type="ECO:0000256" key="2">
    <source>
        <dbReference type="ARBA" id="ARBA00022694"/>
    </source>
</evidence>
<comment type="catalytic activity">
    <reaction evidence="4 5">
        <text>uridine(38/39/40) in tRNA = pseudouridine(38/39/40) in tRNA</text>
        <dbReference type="Rhea" id="RHEA:22376"/>
        <dbReference type="Rhea" id="RHEA-COMP:10085"/>
        <dbReference type="Rhea" id="RHEA-COMP:10087"/>
        <dbReference type="ChEBI" id="CHEBI:65314"/>
        <dbReference type="ChEBI" id="CHEBI:65315"/>
        <dbReference type="EC" id="5.4.99.12"/>
    </reaction>
</comment>
<reference evidence="7" key="1">
    <citation type="submission" date="2021-08" db="EMBL/GenBank/DDBJ databases">
        <title>Flavobacterium sp. strain CC-SYL302.</title>
        <authorList>
            <person name="Lin S.-Y."/>
            <person name="Lee T.-H."/>
            <person name="Young C.-C."/>
        </authorList>
    </citation>
    <scope>NUCLEOTIDE SEQUENCE</scope>
    <source>
        <strain evidence="7">CC-SYL302</strain>
    </source>
</reference>
<proteinExistence type="inferred from homology"/>
<name>A0ABY6M310_9FLAO</name>
<dbReference type="InterPro" id="IPR020094">
    <property type="entry name" value="TruA/RsuA/RluB/E/F_N"/>
</dbReference>
<keyword evidence="3 4" id="KW-0413">Isomerase</keyword>
<comment type="similarity">
    <text evidence="1 4 5">Belongs to the tRNA pseudouridine synthase TruA family.</text>
</comment>
<protein>
    <recommendedName>
        <fullName evidence="4">tRNA pseudouridine synthase A</fullName>
        <ecNumber evidence="4">5.4.99.12</ecNumber>
    </recommendedName>
    <alternativeName>
        <fullName evidence="4">tRNA pseudouridine(38-40) synthase</fullName>
    </alternativeName>
    <alternativeName>
        <fullName evidence="4">tRNA pseudouridylate synthase I</fullName>
    </alternativeName>
    <alternativeName>
        <fullName evidence="4">tRNA-uridine isomerase I</fullName>
    </alternativeName>
</protein>
<evidence type="ECO:0000313" key="7">
    <source>
        <dbReference type="EMBL" id="UYW01738.1"/>
    </source>
</evidence>
<evidence type="ECO:0000256" key="4">
    <source>
        <dbReference type="HAMAP-Rule" id="MF_00171"/>
    </source>
</evidence>
<accession>A0ABY6M310</accession>
<sequence length="249" mass="28699">MRYFVKFAYNGKNYHGWQMQPDAISVQEVFNKALSTLLRENIEVVGAGRTDAGVHAQQMFAHFDSNQILNSATLVKRMNSFLPKDIVVYDFILMHNEAHARFDAVSRTYQYHIHNFKDAFIHEGSWYQHQTLDVAKMNEAAQLLFNYIDFECFSKTHTDVNTFNCQIKQAFWTQNQNHLVFTITADRFLRNMVRAIVGTLVNVGLGKLSIAGFQEVIESKSRKKAGFSVPAHGLYLTQVIYPYLNNENN</sequence>
<dbReference type="EC" id="5.4.99.12" evidence="4"/>
<dbReference type="Gene3D" id="3.30.70.660">
    <property type="entry name" value="Pseudouridine synthase I, catalytic domain, C-terminal subdomain"/>
    <property type="match status" value="1"/>
</dbReference>
<evidence type="ECO:0000256" key="5">
    <source>
        <dbReference type="RuleBase" id="RU003792"/>
    </source>
</evidence>
<dbReference type="PANTHER" id="PTHR11142">
    <property type="entry name" value="PSEUDOURIDYLATE SYNTHASE"/>
    <property type="match status" value="1"/>
</dbReference>
<organism evidence="7 8">
    <name type="scientific">Flavobacterium agricola</name>
    <dbReference type="NCBI Taxonomy" id="2870839"/>
    <lineage>
        <taxon>Bacteria</taxon>
        <taxon>Pseudomonadati</taxon>
        <taxon>Bacteroidota</taxon>
        <taxon>Flavobacteriia</taxon>
        <taxon>Flavobacteriales</taxon>
        <taxon>Flavobacteriaceae</taxon>
        <taxon>Flavobacterium</taxon>
    </lineage>
</organism>
<keyword evidence="2 4" id="KW-0819">tRNA processing</keyword>
<dbReference type="RefSeq" id="WP_264434210.1">
    <property type="nucleotide sequence ID" value="NZ_CP081495.1"/>
</dbReference>
<dbReference type="InterPro" id="IPR020103">
    <property type="entry name" value="PsdUridine_synth_cat_dom_sf"/>
</dbReference>
<feature type="domain" description="Pseudouridine synthase I TruA alpha/beta" evidence="6">
    <location>
        <begin position="148"/>
        <end position="242"/>
    </location>
</feature>
<dbReference type="CDD" id="cd02570">
    <property type="entry name" value="PseudoU_synth_EcTruA"/>
    <property type="match status" value="1"/>
</dbReference>
<dbReference type="Pfam" id="PF01416">
    <property type="entry name" value="PseudoU_synth_1"/>
    <property type="match status" value="1"/>
</dbReference>
<keyword evidence="8" id="KW-1185">Reference proteome</keyword>
<dbReference type="InterPro" id="IPR020095">
    <property type="entry name" value="PsdUridine_synth_TruA_C"/>
</dbReference>
<evidence type="ECO:0000256" key="3">
    <source>
        <dbReference type="ARBA" id="ARBA00023235"/>
    </source>
</evidence>
<dbReference type="InterPro" id="IPR020097">
    <property type="entry name" value="PsdUridine_synth_TruA_a/b_dom"/>
</dbReference>
<feature type="active site" description="Nucleophile" evidence="4">
    <location>
        <position position="51"/>
    </location>
</feature>
<dbReference type="Proteomes" id="UP001163328">
    <property type="component" value="Chromosome"/>
</dbReference>
<dbReference type="Gene3D" id="3.30.70.580">
    <property type="entry name" value="Pseudouridine synthase I, catalytic domain, N-terminal subdomain"/>
    <property type="match status" value="1"/>
</dbReference>
<evidence type="ECO:0000259" key="6">
    <source>
        <dbReference type="Pfam" id="PF01416"/>
    </source>
</evidence>
<evidence type="ECO:0000313" key="8">
    <source>
        <dbReference type="Proteomes" id="UP001163328"/>
    </source>
</evidence>
<dbReference type="HAMAP" id="MF_00171">
    <property type="entry name" value="TruA"/>
    <property type="match status" value="1"/>
</dbReference>
<dbReference type="NCBIfam" id="TIGR00071">
    <property type="entry name" value="hisT_truA"/>
    <property type="match status" value="1"/>
</dbReference>
<gene>
    <name evidence="4 7" type="primary">truA</name>
    <name evidence="7" type="ORF">K5I29_02100</name>
</gene>
<dbReference type="PANTHER" id="PTHR11142:SF0">
    <property type="entry name" value="TRNA PSEUDOURIDINE SYNTHASE-LIKE 1"/>
    <property type="match status" value="1"/>
</dbReference>
<evidence type="ECO:0000256" key="1">
    <source>
        <dbReference type="ARBA" id="ARBA00009375"/>
    </source>
</evidence>
<dbReference type="EMBL" id="CP081495">
    <property type="protein sequence ID" value="UYW01738.1"/>
    <property type="molecule type" value="Genomic_DNA"/>
</dbReference>
<dbReference type="GO" id="GO:0160147">
    <property type="term" value="F:tRNA pseudouridine(38-40) synthase activity"/>
    <property type="evidence" value="ECO:0007669"/>
    <property type="project" value="UniProtKB-EC"/>
</dbReference>
<comment type="caution">
    <text evidence="4">Lacks conserved residue(s) required for the propagation of feature annotation.</text>
</comment>
<comment type="subunit">
    <text evidence="4">Homodimer.</text>
</comment>
<feature type="binding site" evidence="4">
    <location>
        <position position="109"/>
    </location>
    <ligand>
        <name>substrate</name>
    </ligand>
</feature>
<dbReference type="InterPro" id="IPR001406">
    <property type="entry name" value="PsdUridine_synth_TruA"/>
</dbReference>
<comment type="function">
    <text evidence="4">Formation of pseudouridine at positions 38, 39 and 40 in the anticodon stem and loop of transfer RNAs.</text>
</comment>